<evidence type="ECO:0000256" key="3">
    <source>
        <dbReference type="SAM" id="Phobius"/>
    </source>
</evidence>
<keyword evidence="5" id="KW-1185">Reference proteome</keyword>
<dbReference type="STRING" id="1285928.SAMN04487894_10321"/>
<evidence type="ECO:0000313" key="4">
    <source>
        <dbReference type="EMBL" id="SDC58463.1"/>
    </source>
</evidence>
<dbReference type="PROSITE" id="PS50005">
    <property type="entry name" value="TPR"/>
    <property type="match status" value="1"/>
</dbReference>
<proteinExistence type="predicted"/>
<dbReference type="InterPro" id="IPR016032">
    <property type="entry name" value="Sig_transdc_resp-reg_C-effctor"/>
</dbReference>
<dbReference type="GO" id="GO:0006355">
    <property type="term" value="P:regulation of DNA-templated transcription"/>
    <property type="evidence" value="ECO:0007669"/>
    <property type="project" value="InterPro"/>
</dbReference>
<protein>
    <submittedName>
        <fullName evidence="4">Uncharacterized protein</fullName>
    </submittedName>
</protein>
<feature type="coiled-coil region" evidence="2">
    <location>
        <begin position="459"/>
        <end position="493"/>
    </location>
</feature>
<feature type="transmembrane region" description="Helical" evidence="3">
    <location>
        <begin position="6"/>
        <end position="23"/>
    </location>
</feature>
<dbReference type="AlphaFoldDB" id="A0A1G6MSC6"/>
<sequence>MCPGLSAFLFTSCIFGGIIRPLLYRPFNNYTAYSLLRWQIPGLIILFFVLLPARSLAQYDTLLHKPYAKKVLGVHAMYKDLIDIGDSARRVEKAAEIKSFARRHKDRGLELEIELFLVFWNAFYQQQPKDVSLRKLTALVGLVSKENIDFLRARALRALAEFYWKYEGNYEQAFEQYLLLDKELASARADAYPEMARDLMQIGEAYYFFQDYSVAKKYFKRAIALPETAFNTMVLNAARNNLGLCFQQENELDSADHYFNEVRKTRFPEAEVWKRIATGNLGTDNYLRKQFDKAIPLLETDFNGSVTENDYGCAAGAAILLADIFRDRGNMELAGTFIAHAQTYIMKAEQPDRLRLLYPVMSKWYAAAGDAERSKQYVDSSIAAFNRYNEKFSALKVLRAQQKVDRQREELQLSAFTLERQRKVAERNLLILLLLILCIAIVLIYFIQKKKQLAKDFKLQAATQELELARANLNRFTESILEKNKLIEQLQNRNPEKDKTTLFQQLQQSTILTEDDWQSFQVLFDKAYPGFILRVKEKQSELSTGELRYFVLARLNLSTKEMAAMLGVSPNAIQVMRHRIRKKLSLADHAALDEMIKNI</sequence>
<evidence type="ECO:0000256" key="2">
    <source>
        <dbReference type="SAM" id="Coils"/>
    </source>
</evidence>
<keyword evidence="2" id="KW-0175">Coiled coil</keyword>
<dbReference type="InterPro" id="IPR036388">
    <property type="entry name" value="WH-like_DNA-bd_sf"/>
</dbReference>
<evidence type="ECO:0000256" key="1">
    <source>
        <dbReference type="PROSITE-ProRule" id="PRU00339"/>
    </source>
</evidence>
<feature type="transmembrane region" description="Helical" evidence="3">
    <location>
        <begin position="35"/>
        <end position="53"/>
    </location>
</feature>
<dbReference type="SUPFAM" id="SSF46894">
    <property type="entry name" value="C-terminal effector domain of the bipartite response regulators"/>
    <property type="match status" value="1"/>
</dbReference>
<dbReference type="SUPFAM" id="SSF48452">
    <property type="entry name" value="TPR-like"/>
    <property type="match status" value="1"/>
</dbReference>
<accession>A0A1G6MSC6</accession>
<dbReference type="InterPro" id="IPR011990">
    <property type="entry name" value="TPR-like_helical_dom_sf"/>
</dbReference>
<reference evidence="5" key="1">
    <citation type="submission" date="2016-10" db="EMBL/GenBank/DDBJ databases">
        <authorList>
            <person name="Varghese N."/>
            <person name="Submissions S."/>
        </authorList>
    </citation>
    <scope>NUCLEOTIDE SEQUENCE [LARGE SCALE GENOMIC DNA]</scope>
    <source>
        <strain evidence="5">DSM 25811 / CCM 8410 / LMG 26954 / E90</strain>
    </source>
</reference>
<keyword evidence="3" id="KW-1133">Transmembrane helix</keyword>
<keyword evidence="3" id="KW-0472">Membrane</keyword>
<dbReference type="Gene3D" id="1.10.10.10">
    <property type="entry name" value="Winged helix-like DNA-binding domain superfamily/Winged helix DNA-binding domain"/>
    <property type="match status" value="1"/>
</dbReference>
<feature type="transmembrane region" description="Helical" evidence="3">
    <location>
        <begin position="429"/>
        <end position="447"/>
    </location>
</feature>
<feature type="repeat" description="TPR" evidence="1">
    <location>
        <begin position="196"/>
        <end position="229"/>
    </location>
</feature>
<keyword evidence="1" id="KW-0802">TPR repeat</keyword>
<evidence type="ECO:0000313" key="5">
    <source>
        <dbReference type="Proteomes" id="UP000198757"/>
    </source>
</evidence>
<dbReference type="EMBL" id="FMZO01000003">
    <property type="protein sequence ID" value="SDC58463.1"/>
    <property type="molecule type" value="Genomic_DNA"/>
</dbReference>
<dbReference type="Gene3D" id="1.25.40.10">
    <property type="entry name" value="Tetratricopeptide repeat domain"/>
    <property type="match status" value="1"/>
</dbReference>
<organism evidence="4 5">
    <name type="scientific">Niabella drilacis (strain DSM 25811 / CCM 8410 / CCUG 62505 / LMG 26954 / E90)</name>
    <dbReference type="NCBI Taxonomy" id="1285928"/>
    <lineage>
        <taxon>Bacteria</taxon>
        <taxon>Pseudomonadati</taxon>
        <taxon>Bacteroidota</taxon>
        <taxon>Chitinophagia</taxon>
        <taxon>Chitinophagales</taxon>
        <taxon>Chitinophagaceae</taxon>
        <taxon>Niabella</taxon>
    </lineage>
</organism>
<gene>
    <name evidence="4" type="ORF">SAMN04487894_10321</name>
</gene>
<name>A0A1G6MSC6_NIADE</name>
<keyword evidence="3" id="KW-0812">Transmembrane</keyword>
<dbReference type="GO" id="GO:0003677">
    <property type="term" value="F:DNA binding"/>
    <property type="evidence" value="ECO:0007669"/>
    <property type="project" value="InterPro"/>
</dbReference>
<dbReference type="Proteomes" id="UP000198757">
    <property type="component" value="Unassembled WGS sequence"/>
</dbReference>
<dbReference type="InterPro" id="IPR019734">
    <property type="entry name" value="TPR_rpt"/>
</dbReference>